<sequence length="408" mass="45116">MKLTNLFVGLATALAVGTAMSAQAVELDRTYNKDHMTVNVSGSLAPTLTQNSSKFTYLYGDLRALDRWSTDGSAIRKGNLERLLRYENSRTTDERLRLQGFDGGWIGFDVSQNINTDIKARGSLGISTYFAGDQIFVGDLSLDYDKLGELTLNINGRLPTSSVGTSGTYNTLDRQGTSVDIRYKQIPNLRLGAYYAFADMPNAAGSVDTGIEKGYGATASYQHSFGLRNDLDMRVGYSHSQRRHDLQSNSVAQDKDAVMAGIRYNYYKTTLSVDGGVSKSDYHGNIISDAKTKTAGVRLSYEITPRLSTYGFYGARRTTSNEADGVNLNFETLYNNALYADGKQPIQETQLFKKINRDMYGVGASFNIHRNASVFADVKRETTKYSLTDGDFAKNVDDSYALGTVFYW</sequence>
<protein>
    <recommendedName>
        <fullName evidence="4">Porin domain-containing protein</fullName>
    </recommendedName>
</protein>
<feature type="signal peptide" evidence="1">
    <location>
        <begin position="1"/>
        <end position="24"/>
    </location>
</feature>
<dbReference type="RefSeq" id="WP_263076498.1">
    <property type="nucleotide sequence ID" value="NZ_CP089977.1"/>
</dbReference>
<evidence type="ECO:0000313" key="2">
    <source>
        <dbReference type="EMBL" id="UXZ04997.1"/>
    </source>
</evidence>
<evidence type="ECO:0008006" key="4">
    <source>
        <dbReference type="Google" id="ProtNLM"/>
    </source>
</evidence>
<dbReference type="Gene3D" id="2.40.160.10">
    <property type="entry name" value="Porin"/>
    <property type="match status" value="1"/>
</dbReference>
<dbReference type="SUPFAM" id="SSF56935">
    <property type="entry name" value="Porins"/>
    <property type="match status" value="1"/>
</dbReference>
<keyword evidence="1" id="KW-0732">Signal</keyword>
<evidence type="ECO:0000313" key="3">
    <source>
        <dbReference type="Proteomes" id="UP001063782"/>
    </source>
</evidence>
<dbReference type="Proteomes" id="UP001063782">
    <property type="component" value="Chromosome"/>
</dbReference>
<evidence type="ECO:0000256" key="1">
    <source>
        <dbReference type="SAM" id="SignalP"/>
    </source>
</evidence>
<keyword evidence="3" id="KW-1185">Reference proteome</keyword>
<feature type="chain" id="PRO_5046565379" description="Porin domain-containing protein" evidence="1">
    <location>
        <begin position="25"/>
        <end position="408"/>
    </location>
</feature>
<dbReference type="EMBL" id="CP089977">
    <property type="protein sequence ID" value="UXZ04997.1"/>
    <property type="molecule type" value="Genomic_DNA"/>
</dbReference>
<organism evidence="2 3">
    <name type="scientific">Moraxella nasicaprae</name>
    <dbReference type="NCBI Taxonomy" id="2904122"/>
    <lineage>
        <taxon>Bacteria</taxon>
        <taxon>Pseudomonadati</taxon>
        <taxon>Pseudomonadota</taxon>
        <taxon>Gammaproteobacteria</taxon>
        <taxon>Moraxellales</taxon>
        <taxon>Moraxellaceae</taxon>
        <taxon>Moraxella</taxon>
    </lineage>
</organism>
<gene>
    <name evidence="2" type="ORF">LU297_00650</name>
</gene>
<reference evidence="2" key="1">
    <citation type="submission" date="2021-12" db="EMBL/GenBank/DDBJ databases">
        <title>taxonomy of Moraxella sp. ZY201224.</title>
        <authorList>
            <person name="Li F."/>
        </authorList>
    </citation>
    <scope>NUCLEOTIDE SEQUENCE</scope>
    <source>
        <strain evidence="2">ZY201224</strain>
    </source>
</reference>
<proteinExistence type="predicted"/>
<accession>A0ABY6F4T6</accession>
<name>A0ABY6F4T6_9GAMM</name>
<dbReference type="InterPro" id="IPR023614">
    <property type="entry name" value="Porin_dom_sf"/>
</dbReference>